<reference evidence="1 2" key="1">
    <citation type="journal article" date="2012" name="J. Bacteriol.">
        <title>Draft Genome Sequence Determination for Cystic Fibrosis and Chronic Granulomatous Disease Burkholderia multivorans Isolates.</title>
        <authorList>
            <person name="Varga J.J."/>
            <person name="Losada L."/>
            <person name="Zelazny A.M."/>
            <person name="Brinkac L."/>
            <person name="Harkins D."/>
            <person name="Radune D."/>
            <person name="Hostetler J."/>
            <person name="Sampaio E.P."/>
            <person name="Ronning C.M."/>
            <person name="Nierman W.C."/>
            <person name="Greenberg D.E."/>
            <person name="Holland S.M."/>
            <person name="Goldberg J.B."/>
        </authorList>
    </citation>
    <scope>NUCLEOTIDE SEQUENCE [LARGE SCALE GENOMIC DNA]</scope>
    <source>
        <strain evidence="1 2">CGD2</strain>
    </source>
</reference>
<comment type="caution">
    <text evidence="1">The sequence shown here is derived from an EMBL/GenBank/DDBJ whole genome shotgun (WGS) entry which is preliminary data.</text>
</comment>
<sequence length="387" mass="41493">MNSESERAAFVKYIGCDRPETEGVAVDAWDYHRKTWCAALAYARASSANETGAPIGWAWISPTGHVSRFTADFDGKHDQLVQGWKVRPVAFCDSVANETGAEGAEPCAWLVEWTPNVSDKVWVQSFVNELDAINKQRQVGGRIIACAPINALSHAPAQAAEPMPAPAGWKLVPVAPTFEMCRAMEEAIDAGWKDSIVWARGIAAAPQPPAQADAPAEAREPHSDDVAVDSFAAAMKHKLALARAKGRGGWEACSPADLSRMLREHVEKGDPRDVANFCMMLWHHGSPIVSAPADSGEARLTDEPSLTNPLTPYGMLVRALRIVSGTTLMDMAKALLTTPAKLSAMEFGRAPVTPEFAFDVAAYFDALGVPCTESALRAAARAQGGES</sequence>
<evidence type="ECO:0000313" key="2">
    <source>
        <dbReference type="Proteomes" id="UP000004535"/>
    </source>
</evidence>
<dbReference type="AlphaFoldDB" id="B9BHP5"/>
<dbReference type="RefSeq" id="WP_006403319.1">
    <property type="nucleotide sequence ID" value="NZ_ACFC01000001.1"/>
</dbReference>
<dbReference type="Proteomes" id="UP000004535">
    <property type="component" value="Unassembled WGS sequence"/>
</dbReference>
<gene>
    <name evidence="1" type="ORF">BURMUCGD2_4600</name>
</gene>
<protein>
    <submittedName>
        <fullName evidence="1">Uncharacterized protein</fullName>
    </submittedName>
</protein>
<evidence type="ECO:0000313" key="1">
    <source>
        <dbReference type="EMBL" id="EEE09228.1"/>
    </source>
</evidence>
<proteinExistence type="predicted"/>
<accession>B9BHP5</accession>
<name>B9BHP5_9BURK</name>
<dbReference type="EMBL" id="ACFC01000001">
    <property type="protein sequence ID" value="EEE09228.1"/>
    <property type="molecule type" value="Genomic_DNA"/>
</dbReference>
<organism evidence="1 2">
    <name type="scientific">Burkholderia multivorans CGD2</name>
    <dbReference type="NCBI Taxonomy" id="513052"/>
    <lineage>
        <taxon>Bacteria</taxon>
        <taxon>Pseudomonadati</taxon>
        <taxon>Pseudomonadota</taxon>
        <taxon>Betaproteobacteria</taxon>
        <taxon>Burkholderiales</taxon>
        <taxon>Burkholderiaceae</taxon>
        <taxon>Burkholderia</taxon>
        <taxon>Burkholderia cepacia complex</taxon>
    </lineage>
</organism>